<dbReference type="Proteomes" id="UP000813444">
    <property type="component" value="Unassembled WGS sequence"/>
</dbReference>
<protein>
    <submittedName>
        <fullName evidence="2">Uncharacterized protein</fullName>
    </submittedName>
</protein>
<organism evidence="2 3">
    <name type="scientific">Stachybotrys elegans</name>
    <dbReference type="NCBI Taxonomy" id="80388"/>
    <lineage>
        <taxon>Eukaryota</taxon>
        <taxon>Fungi</taxon>
        <taxon>Dikarya</taxon>
        <taxon>Ascomycota</taxon>
        <taxon>Pezizomycotina</taxon>
        <taxon>Sordariomycetes</taxon>
        <taxon>Hypocreomycetidae</taxon>
        <taxon>Hypocreales</taxon>
        <taxon>Stachybotryaceae</taxon>
        <taxon>Stachybotrys</taxon>
    </lineage>
</organism>
<evidence type="ECO:0000256" key="1">
    <source>
        <dbReference type="SAM" id="SignalP"/>
    </source>
</evidence>
<feature type="chain" id="PRO_5035469989" evidence="1">
    <location>
        <begin position="18"/>
        <end position="76"/>
    </location>
</feature>
<keyword evidence="1" id="KW-0732">Signal</keyword>
<reference evidence="2" key="1">
    <citation type="journal article" date="2021" name="Nat. Commun.">
        <title>Genetic determinants of endophytism in the Arabidopsis root mycobiome.</title>
        <authorList>
            <person name="Mesny F."/>
            <person name="Miyauchi S."/>
            <person name="Thiergart T."/>
            <person name="Pickel B."/>
            <person name="Atanasova L."/>
            <person name="Karlsson M."/>
            <person name="Huettel B."/>
            <person name="Barry K.W."/>
            <person name="Haridas S."/>
            <person name="Chen C."/>
            <person name="Bauer D."/>
            <person name="Andreopoulos W."/>
            <person name="Pangilinan J."/>
            <person name="LaButti K."/>
            <person name="Riley R."/>
            <person name="Lipzen A."/>
            <person name="Clum A."/>
            <person name="Drula E."/>
            <person name="Henrissat B."/>
            <person name="Kohler A."/>
            <person name="Grigoriev I.V."/>
            <person name="Martin F.M."/>
            <person name="Hacquard S."/>
        </authorList>
    </citation>
    <scope>NUCLEOTIDE SEQUENCE</scope>
    <source>
        <strain evidence="2">MPI-CAGE-CH-0235</strain>
    </source>
</reference>
<dbReference type="EMBL" id="JAGPNK010000004">
    <property type="protein sequence ID" value="KAH7322901.1"/>
    <property type="molecule type" value="Genomic_DNA"/>
</dbReference>
<gene>
    <name evidence="2" type="ORF">B0I35DRAFT_426700</name>
</gene>
<dbReference type="AlphaFoldDB" id="A0A8K0T078"/>
<proteinExistence type="predicted"/>
<keyword evidence="3" id="KW-1185">Reference proteome</keyword>
<name>A0A8K0T078_9HYPO</name>
<accession>A0A8K0T078</accession>
<feature type="signal peptide" evidence="1">
    <location>
        <begin position="1"/>
        <end position="17"/>
    </location>
</feature>
<evidence type="ECO:0000313" key="2">
    <source>
        <dbReference type="EMBL" id="KAH7322901.1"/>
    </source>
</evidence>
<sequence length="76" mass="8105">MFALAWAALLIGTICMCSPVPRSQDLREGRGGLGGTFSVWRRAASDPAARDGSAWWSQATAEGFAWSVLKGSLFLS</sequence>
<comment type="caution">
    <text evidence="2">The sequence shown here is derived from an EMBL/GenBank/DDBJ whole genome shotgun (WGS) entry which is preliminary data.</text>
</comment>
<evidence type="ECO:0000313" key="3">
    <source>
        <dbReference type="Proteomes" id="UP000813444"/>
    </source>
</evidence>